<organism evidence="3 4">
    <name type="scientific">Sideroxydans lithotrophicus (strain ES-1)</name>
    <dbReference type="NCBI Taxonomy" id="580332"/>
    <lineage>
        <taxon>Bacteria</taxon>
        <taxon>Pseudomonadati</taxon>
        <taxon>Pseudomonadota</taxon>
        <taxon>Betaproteobacteria</taxon>
        <taxon>Nitrosomonadales</taxon>
        <taxon>Gallionellaceae</taxon>
        <taxon>Sideroxydans</taxon>
    </lineage>
</organism>
<dbReference type="AlphaFoldDB" id="D5CRP8"/>
<evidence type="ECO:0000259" key="2">
    <source>
        <dbReference type="Pfam" id="PF09835"/>
    </source>
</evidence>
<reference evidence="3 4" key="1">
    <citation type="submission" date="2010-03" db="EMBL/GenBank/DDBJ databases">
        <title>Complete sequence of Sideroxydans lithotrophicus ES-1.</title>
        <authorList>
            <consortium name="US DOE Joint Genome Institute"/>
            <person name="Lucas S."/>
            <person name="Copeland A."/>
            <person name="Lapidus A."/>
            <person name="Cheng J.-F."/>
            <person name="Bruce D."/>
            <person name="Goodwin L."/>
            <person name="Pitluck S."/>
            <person name="Munk A.C."/>
            <person name="Detter J.C."/>
            <person name="Han C."/>
            <person name="Tapia R."/>
            <person name="Larimer F."/>
            <person name="Land M."/>
            <person name="Hauser L."/>
            <person name="Kyrpides N."/>
            <person name="Ivanova N."/>
            <person name="Emerson D."/>
            <person name="Woyke T."/>
        </authorList>
    </citation>
    <scope>NUCLEOTIDE SEQUENCE [LARGE SCALE GENOMIC DNA]</scope>
    <source>
        <strain evidence="3 4">ES-1</strain>
    </source>
</reference>
<dbReference type="Pfam" id="PF09835">
    <property type="entry name" value="DUF2062"/>
    <property type="match status" value="1"/>
</dbReference>
<evidence type="ECO:0000313" key="4">
    <source>
        <dbReference type="Proteomes" id="UP000001625"/>
    </source>
</evidence>
<dbReference type="OrthoDB" id="5296274at2"/>
<evidence type="ECO:0000313" key="3">
    <source>
        <dbReference type="EMBL" id="ADE11634.1"/>
    </source>
</evidence>
<dbReference type="HOGENOM" id="CLU_102912_3_0_4"/>
<keyword evidence="1" id="KW-1133">Transmembrane helix</keyword>
<feature type="transmembrane region" description="Helical" evidence="1">
    <location>
        <begin position="138"/>
        <end position="161"/>
    </location>
</feature>
<keyword evidence="4" id="KW-1185">Reference proteome</keyword>
<feature type="transmembrane region" description="Helical" evidence="1">
    <location>
        <begin position="40"/>
        <end position="58"/>
    </location>
</feature>
<accession>D5CRP8</accession>
<dbReference type="PANTHER" id="PTHR40547:SF1">
    <property type="entry name" value="SLL0298 PROTEIN"/>
    <property type="match status" value="1"/>
</dbReference>
<dbReference type="eggNOG" id="COG3216">
    <property type="taxonomic scope" value="Bacteria"/>
</dbReference>
<name>D5CRP8_SIDLE</name>
<dbReference type="Proteomes" id="UP000001625">
    <property type="component" value="Chromosome"/>
</dbReference>
<dbReference type="EMBL" id="CP001965">
    <property type="protein sequence ID" value="ADE11634.1"/>
    <property type="molecule type" value="Genomic_DNA"/>
</dbReference>
<evidence type="ECO:0000256" key="1">
    <source>
        <dbReference type="SAM" id="Phobius"/>
    </source>
</evidence>
<dbReference type="KEGG" id="slt:Slit_1397"/>
<protein>
    <recommendedName>
        <fullName evidence="2">DUF2062 domain-containing protein</fullName>
    </recommendedName>
</protein>
<dbReference type="RefSeq" id="WP_013029532.1">
    <property type="nucleotide sequence ID" value="NC_013959.1"/>
</dbReference>
<proteinExistence type="predicted"/>
<gene>
    <name evidence="3" type="ordered locus">Slit_1397</name>
</gene>
<keyword evidence="1" id="KW-0472">Membrane</keyword>
<dbReference type="PANTHER" id="PTHR40547">
    <property type="entry name" value="SLL0298 PROTEIN"/>
    <property type="match status" value="1"/>
</dbReference>
<dbReference type="InterPro" id="IPR018639">
    <property type="entry name" value="DUF2062"/>
</dbReference>
<keyword evidence="1" id="KW-0812">Transmembrane</keyword>
<dbReference type="STRING" id="580332.Slit_1397"/>
<sequence>MRRYFRERLPDHNGILNHRWLSPVRHWLHHPNLWHLHRRSVAGGVAIGLFCGLIPGPLQMISAVLMAVMLRVNLPVAVFTTLYTNPFTIVPLYLLAYEIGILVSGASSNTAVPAFPELHWSNGFSQMWTWLMALGKPLLIGLPVLAIGLAIIGYMAMRLFWRVFVVLKWRKRHAKKPGTFIN</sequence>
<feature type="domain" description="DUF2062" evidence="2">
    <location>
        <begin position="23"/>
        <end position="170"/>
    </location>
</feature>